<dbReference type="EMBL" id="KI546155">
    <property type="protein sequence ID" value="EST42766.1"/>
    <property type="molecule type" value="Genomic_DNA"/>
</dbReference>
<accession>V6LGG2</accession>
<gene>
    <name evidence="1" type="ORF">SS50377_17633</name>
</gene>
<name>V6LGG2_9EUKA</name>
<evidence type="ECO:0000313" key="1">
    <source>
        <dbReference type="EMBL" id="EST42766.1"/>
    </source>
</evidence>
<proteinExistence type="predicted"/>
<sequence length="329" mass="36638">MHSVQQLENQLPEMVTMLTQDKESFLLEYQSKHISLLLNSSSAIYTTVQVPAFYVLRLDAKYTHILLAKLFVNREISNNYRGISCIAVNIVVRQPYPTNPITPNTRTTRPEIAHDLLDSPKYPSKSSSTGPLLFYRPLHISPHLHKDIQQTSLAAVLTVAAGSAFSAASHSHAGEIPSRQVVGPPSQKELQFAVPLPCMVVMQPLSSRELQNATEAQTQHFDSHRRSASLERHSMPLHHLLSTLDTSNNRIDYLTLPFIPPECNLCRVVRMRCTGFCLERPRRALSPGSESVFLAVYCLPVVGIPSLAHLRAVGARDTLLGSYAGDWQI</sequence>
<protein>
    <submittedName>
        <fullName evidence="1">Uncharacterized protein</fullName>
    </submittedName>
</protein>
<organism evidence="1">
    <name type="scientific">Spironucleus salmonicida</name>
    <dbReference type="NCBI Taxonomy" id="348837"/>
    <lineage>
        <taxon>Eukaryota</taxon>
        <taxon>Metamonada</taxon>
        <taxon>Diplomonadida</taxon>
        <taxon>Hexamitidae</taxon>
        <taxon>Hexamitinae</taxon>
        <taxon>Spironucleus</taxon>
    </lineage>
</organism>
<reference evidence="1" key="1">
    <citation type="journal article" date="2014" name="PLoS Genet.">
        <title>The Genome of Spironucleus salmonicida Highlights a Fish Pathogen Adapted to Fluctuating Environments.</title>
        <authorList>
            <person name="Xu F."/>
            <person name="Jerlstrom-Hultqvist J."/>
            <person name="Einarsson E."/>
            <person name="Astvaldsson A."/>
            <person name="Svard S.G."/>
            <person name="Andersson J.O."/>
        </authorList>
    </citation>
    <scope>NUCLEOTIDE SEQUENCE</scope>
</reference>
<dbReference type="AlphaFoldDB" id="V6LGG2"/>